<dbReference type="PANTHER" id="PTHR42909">
    <property type="entry name" value="ZGC:136858"/>
    <property type="match status" value="1"/>
</dbReference>
<dbReference type="Pfam" id="PF13412">
    <property type="entry name" value="HTH_24"/>
    <property type="match status" value="1"/>
</dbReference>
<reference evidence="2 3" key="1">
    <citation type="journal article" date="2014" name="Int. J. Syst. Evol. Microbiol.">
        <title>Jeotgalibaca dankookensis gen. nov., sp. nov., a member of the family Carnobacteriaceae, isolated from seujeot (Korean traditional food).</title>
        <authorList>
            <person name="Lee D.G."/>
            <person name="Trujillo M.E."/>
            <person name="Kang H."/>
            <person name="Ahn T.Y."/>
        </authorList>
    </citation>
    <scope>NUCLEOTIDE SEQUENCE [LARGE SCALE GENOMIC DNA]</scope>
    <source>
        <strain evidence="2 3">EX-07</strain>
    </source>
</reference>
<dbReference type="Pfam" id="PF00294">
    <property type="entry name" value="PfkB"/>
    <property type="match status" value="1"/>
</dbReference>
<keyword evidence="3" id="KW-1185">Reference proteome</keyword>
<feature type="domain" description="Carbohydrate kinase PfkB" evidence="1">
    <location>
        <begin position="91"/>
        <end position="346"/>
    </location>
</feature>
<dbReference type="EC" id="2.7.1.83" evidence="2"/>
<dbReference type="Gene3D" id="3.40.1190.20">
    <property type="match status" value="1"/>
</dbReference>
<evidence type="ECO:0000259" key="1">
    <source>
        <dbReference type="Pfam" id="PF00294"/>
    </source>
</evidence>
<dbReference type="GO" id="GO:0004730">
    <property type="term" value="F:pseudouridylate synthase activity"/>
    <property type="evidence" value="ECO:0007669"/>
    <property type="project" value="TreeGrafter"/>
</dbReference>
<dbReference type="InterPro" id="IPR036388">
    <property type="entry name" value="WH-like_DNA-bd_sf"/>
</dbReference>
<dbReference type="AlphaFoldDB" id="A0A1S6IQC5"/>
<protein>
    <submittedName>
        <fullName evidence="2">Pseudouridine kinase</fullName>
        <ecNumber evidence="2">2.7.1.83</ecNumber>
    </submittedName>
</protein>
<dbReference type="InterPro" id="IPR029056">
    <property type="entry name" value="Ribokinase-like"/>
</dbReference>
<keyword evidence="2" id="KW-0808">Transferase</keyword>
<proteinExistence type="predicted"/>
<dbReference type="GO" id="GO:0050225">
    <property type="term" value="F:pseudouridine kinase activity"/>
    <property type="evidence" value="ECO:0007669"/>
    <property type="project" value="UniProtKB-EC"/>
</dbReference>
<dbReference type="Proteomes" id="UP000188993">
    <property type="component" value="Chromosome"/>
</dbReference>
<dbReference type="RefSeq" id="WP_062468662.1">
    <property type="nucleotide sequence ID" value="NZ_BBYN01000009.1"/>
</dbReference>
<gene>
    <name evidence="2" type="primary">psuK</name>
    <name evidence="2" type="ORF">BW727_101303</name>
</gene>
<dbReference type="EMBL" id="CP019728">
    <property type="protein sequence ID" value="AQS53670.1"/>
    <property type="molecule type" value="Genomic_DNA"/>
</dbReference>
<evidence type="ECO:0000313" key="3">
    <source>
        <dbReference type="Proteomes" id="UP000188993"/>
    </source>
</evidence>
<evidence type="ECO:0000313" key="2">
    <source>
        <dbReference type="EMBL" id="AQS53670.1"/>
    </source>
</evidence>
<dbReference type="STRING" id="708126.BW727_101303"/>
<dbReference type="InterPro" id="IPR036390">
    <property type="entry name" value="WH_DNA-bd_sf"/>
</dbReference>
<dbReference type="GO" id="GO:0016798">
    <property type="term" value="F:hydrolase activity, acting on glycosyl bonds"/>
    <property type="evidence" value="ECO:0007669"/>
    <property type="project" value="TreeGrafter"/>
</dbReference>
<accession>A0A1S6IQC5</accession>
<dbReference type="PANTHER" id="PTHR42909:SF4">
    <property type="entry name" value="CARBOHYDRATE KINASE, PFKB FAMILY"/>
    <property type="match status" value="1"/>
</dbReference>
<dbReference type="Gene3D" id="1.10.10.10">
    <property type="entry name" value="Winged helix-like DNA-binding domain superfamily/Winged helix DNA-binding domain"/>
    <property type="match status" value="1"/>
</dbReference>
<dbReference type="SUPFAM" id="SSF53613">
    <property type="entry name" value="Ribokinase-like"/>
    <property type="match status" value="1"/>
</dbReference>
<organism evidence="2 3">
    <name type="scientific">Jeotgalibaca dankookensis</name>
    <dbReference type="NCBI Taxonomy" id="708126"/>
    <lineage>
        <taxon>Bacteria</taxon>
        <taxon>Bacillati</taxon>
        <taxon>Bacillota</taxon>
        <taxon>Bacilli</taxon>
        <taxon>Lactobacillales</taxon>
        <taxon>Carnobacteriaceae</taxon>
        <taxon>Jeotgalibaca</taxon>
    </lineage>
</organism>
<dbReference type="InterPro" id="IPR011611">
    <property type="entry name" value="PfkB_dom"/>
</dbReference>
<sequence>MALNEKESKVFTYIKEDPFISQQEIADRIGLSRPAVANIISGLVKRGYLLGKAYVVNETRPIICIGAAALDRRYFITNKLVDKESDEIISQITGGGVALSVAENLGRLDQDVVLLSVVGDDKEAEWLKNAIQPFAKIDAVKTIANTKTGNYMDVIDSSGDIFLALAEVEIYEQMTVEWLKEHKELLKQACVIIVDTSLPQATLQALMDLTNKNKIPLILVTDSVLKSAHLPENFKGIKLLVTSRTDSERYFDTKIESDQDIIRIIKRYLKMGAEYVLITSEDLSIAYGSSQEGIFQFVMKKEQAATNYFWGTHEALVAGVVYQYRQTNNPKDVLKAGVVNALLTAKSTYRVREELNQASLEKEIKRFGEFPIAVLVKSKYKSD</sequence>
<name>A0A1S6IQC5_9LACT</name>
<keyword evidence="2" id="KW-0418">Kinase</keyword>
<dbReference type="OrthoDB" id="9806249at2"/>
<dbReference type="SUPFAM" id="SSF46785">
    <property type="entry name" value="Winged helix' DNA-binding domain"/>
    <property type="match status" value="1"/>
</dbReference>
<dbReference type="KEGG" id="jda:BW727_101303"/>
<dbReference type="GO" id="GO:0005737">
    <property type="term" value="C:cytoplasm"/>
    <property type="evidence" value="ECO:0007669"/>
    <property type="project" value="TreeGrafter"/>
</dbReference>